<proteinExistence type="predicted"/>
<accession>A0A0A6RR38</accession>
<sequence>MKTFIKKFFPIERTISQEKGDFKLFALFERKDIQGIWDVVLAADWLPGEEMKSLRYVFGKIRAVLDKNEFIQVSKVVLLDVNEPFIEELQDFLEDYHNPSVFSDAVINGMSFKTGYIIVSPLNSTEPA</sequence>
<protein>
    <submittedName>
        <fullName evidence="1">Uncharacterized protein</fullName>
    </submittedName>
</protein>
<dbReference type="AlphaFoldDB" id="A0A0A6RR38"/>
<name>A0A0A6RR38_9GAMM</name>
<keyword evidence="2" id="KW-1185">Reference proteome</keyword>
<gene>
    <name evidence="1" type="ORF">PN36_11175</name>
</gene>
<evidence type="ECO:0000313" key="1">
    <source>
        <dbReference type="EMBL" id="KHD10626.1"/>
    </source>
</evidence>
<dbReference type="EMBL" id="JSZA02000034">
    <property type="protein sequence ID" value="KHD10626.1"/>
    <property type="molecule type" value="Genomic_DNA"/>
</dbReference>
<dbReference type="Proteomes" id="UP000030428">
    <property type="component" value="Unassembled WGS sequence"/>
</dbReference>
<evidence type="ECO:0000313" key="2">
    <source>
        <dbReference type="Proteomes" id="UP000030428"/>
    </source>
</evidence>
<comment type="caution">
    <text evidence="1">The sequence shown here is derived from an EMBL/GenBank/DDBJ whole genome shotgun (WGS) entry which is preliminary data.</text>
</comment>
<reference evidence="1 2" key="1">
    <citation type="journal article" date="2016" name="Front. Microbiol.">
        <title>Single-Cell (Meta-)Genomics of a Dimorphic Candidatus Thiomargarita nelsonii Reveals Genomic Plasticity.</title>
        <authorList>
            <person name="Flood B.E."/>
            <person name="Fliss P."/>
            <person name="Jones D.S."/>
            <person name="Dick G.J."/>
            <person name="Jain S."/>
            <person name="Kaster A.K."/>
            <person name="Winkel M."/>
            <person name="Mussmann M."/>
            <person name="Bailey J."/>
        </authorList>
    </citation>
    <scope>NUCLEOTIDE SEQUENCE [LARGE SCALE GENOMIC DNA]</scope>
    <source>
        <strain evidence="1">Hydrate Ridge</strain>
    </source>
</reference>
<organism evidence="1 2">
    <name type="scientific">Candidatus Thiomargarita nelsonii</name>
    <dbReference type="NCBI Taxonomy" id="1003181"/>
    <lineage>
        <taxon>Bacteria</taxon>
        <taxon>Pseudomonadati</taxon>
        <taxon>Pseudomonadota</taxon>
        <taxon>Gammaproteobacteria</taxon>
        <taxon>Thiotrichales</taxon>
        <taxon>Thiotrichaceae</taxon>
        <taxon>Thiomargarita</taxon>
    </lineage>
</organism>